<keyword evidence="1" id="KW-0812">Transmembrane</keyword>
<dbReference type="InterPro" id="IPR025618">
    <property type="entry name" value="YtpI"/>
</dbReference>
<evidence type="ECO:0000313" key="2">
    <source>
        <dbReference type="EMBL" id="RKD23773.1"/>
    </source>
</evidence>
<proteinExistence type="predicted"/>
<organism evidence="2 3">
    <name type="scientific">Ammoniphilus oxalaticus</name>
    <dbReference type="NCBI Taxonomy" id="66863"/>
    <lineage>
        <taxon>Bacteria</taxon>
        <taxon>Bacillati</taxon>
        <taxon>Bacillota</taxon>
        <taxon>Bacilli</taxon>
        <taxon>Bacillales</taxon>
        <taxon>Paenibacillaceae</taxon>
        <taxon>Aneurinibacillus group</taxon>
        <taxon>Ammoniphilus</taxon>
    </lineage>
</organism>
<dbReference type="EMBL" id="MCHY01000008">
    <property type="protein sequence ID" value="RKD23773.1"/>
    <property type="molecule type" value="Genomic_DNA"/>
</dbReference>
<protein>
    <recommendedName>
        <fullName evidence="4">YtpI-like protein</fullName>
    </recommendedName>
</protein>
<feature type="transmembrane region" description="Helical" evidence="1">
    <location>
        <begin position="28"/>
        <end position="50"/>
    </location>
</feature>
<keyword evidence="1" id="KW-1133">Transmembrane helix</keyword>
<keyword evidence="1" id="KW-0472">Membrane</keyword>
<reference evidence="2 3" key="1">
    <citation type="submission" date="2016-08" db="EMBL/GenBank/DDBJ databases">
        <title>Novel Firmicute Genomes.</title>
        <authorList>
            <person name="Poppleton D.I."/>
            <person name="Gribaldo S."/>
        </authorList>
    </citation>
    <scope>NUCLEOTIDE SEQUENCE [LARGE SCALE GENOMIC DNA]</scope>
    <source>
        <strain evidence="2 3">RAOx-1</strain>
    </source>
</reference>
<keyword evidence="3" id="KW-1185">Reference proteome</keyword>
<dbReference type="AlphaFoldDB" id="A0A419SID4"/>
<comment type="caution">
    <text evidence="2">The sequence shown here is derived from an EMBL/GenBank/DDBJ whole genome shotgun (WGS) entry which is preliminary data.</text>
</comment>
<evidence type="ECO:0000313" key="3">
    <source>
        <dbReference type="Proteomes" id="UP000284219"/>
    </source>
</evidence>
<accession>A0A419SID4</accession>
<sequence>MILTGLTLTSLFLTVFFGIQYRMVKQPLARKIGQAIMNIFMGVTLILFAFDRFMLELTTIRMIMAIILLALGFVNLVMGIKNYRYFKNYSNNK</sequence>
<name>A0A419SID4_9BACL</name>
<gene>
    <name evidence="2" type="ORF">BEP19_04915</name>
</gene>
<dbReference type="RefSeq" id="WP_120189001.1">
    <property type="nucleotide sequence ID" value="NZ_MCHY01000008.1"/>
</dbReference>
<evidence type="ECO:0008006" key="4">
    <source>
        <dbReference type="Google" id="ProtNLM"/>
    </source>
</evidence>
<dbReference type="Pfam" id="PF14007">
    <property type="entry name" value="YtpI"/>
    <property type="match status" value="1"/>
</dbReference>
<dbReference type="Proteomes" id="UP000284219">
    <property type="component" value="Unassembled WGS sequence"/>
</dbReference>
<feature type="transmembrane region" description="Helical" evidence="1">
    <location>
        <begin position="62"/>
        <end position="80"/>
    </location>
</feature>
<evidence type="ECO:0000256" key="1">
    <source>
        <dbReference type="SAM" id="Phobius"/>
    </source>
</evidence>